<dbReference type="Proteomes" id="UP001597128">
    <property type="component" value="Unassembled WGS sequence"/>
</dbReference>
<comment type="caution">
    <text evidence="4">The sequence shown here is derived from an EMBL/GenBank/DDBJ whole genome shotgun (WGS) entry which is preliminary data.</text>
</comment>
<dbReference type="PANTHER" id="PTHR30576">
    <property type="entry name" value="COLANIC BIOSYNTHESIS UDP-GLUCOSE LIPID CARRIER TRANSFERASE"/>
    <property type="match status" value="1"/>
</dbReference>
<reference evidence="5" key="1">
    <citation type="journal article" date="2019" name="Int. J. Syst. Evol. Microbiol.">
        <title>The Global Catalogue of Microorganisms (GCM) 10K type strain sequencing project: providing services to taxonomists for standard genome sequencing and annotation.</title>
        <authorList>
            <consortium name="The Broad Institute Genomics Platform"/>
            <consortium name="The Broad Institute Genome Sequencing Center for Infectious Disease"/>
            <person name="Wu L."/>
            <person name="Ma J."/>
        </authorList>
    </citation>
    <scope>NUCLEOTIDE SEQUENCE [LARGE SCALE GENOMIC DNA]</scope>
    <source>
        <strain evidence="5">CCUG 58412</strain>
    </source>
</reference>
<protein>
    <submittedName>
        <fullName evidence="4">Sugar transferase</fullName>
    </submittedName>
</protein>
<evidence type="ECO:0000313" key="5">
    <source>
        <dbReference type="Proteomes" id="UP001597128"/>
    </source>
</evidence>
<evidence type="ECO:0000256" key="2">
    <source>
        <dbReference type="SAM" id="Phobius"/>
    </source>
</evidence>
<dbReference type="Pfam" id="PF02397">
    <property type="entry name" value="Bac_transf"/>
    <property type="match status" value="1"/>
</dbReference>
<feature type="transmembrane region" description="Helical" evidence="2">
    <location>
        <begin position="6"/>
        <end position="29"/>
    </location>
</feature>
<evidence type="ECO:0000259" key="3">
    <source>
        <dbReference type="Pfam" id="PF02397"/>
    </source>
</evidence>
<dbReference type="InterPro" id="IPR003362">
    <property type="entry name" value="Bact_transf"/>
</dbReference>
<keyword evidence="2" id="KW-1133">Transmembrane helix</keyword>
<dbReference type="PANTHER" id="PTHR30576:SF10">
    <property type="entry name" value="SLL5057 PROTEIN"/>
    <property type="match status" value="1"/>
</dbReference>
<evidence type="ECO:0000313" key="4">
    <source>
        <dbReference type="EMBL" id="MFD0912367.1"/>
    </source>
</evidence>
<gene>
    <name evidence="4" type="ORF">ACFQ1Z_02300</name>
</gene>
<keyword evidence="2" id="KW-0812">Transmembrane</keyword>
<evidence type="ECO:0000256" key="1">
    <source>
        <dbReference type="ARBA" id="ARBA00006464"/>
    </source>
</evidence>
<proteinExistence type="inferred from homology"/>
<keyword evidence="5" id="KW-1185">Reference proteome</keyword>
<keyword evidence="2" id="KW-0472">Membrane</keyword>
<dbReference type="GO" id="GO:0016740">
    <property type="term" value="F:transferase activity"/>
    <property type="evidence" value="ECO:0007669"/>
    <property type="project" value="UniProtKB-KW"/>
</dbReference>
<dbReference type="RefSeq" id="WP_379055233.1">
    <property type="nucleotide sequence ID" value="NZ_JBHTKB010000001.1"/>
</dbReference>
<dbReference type="EMBL" id="JBHTKB010000001">
    <property type="protein sequence ID" value="MFD0912367.1"/>
    <property type="molecule type" value="Genomic_DNA"/>
</dbReference>
<sequence length="190" mass="21543">MLKRLLDIFLTLCGIVVLLPLITITYLLVKLSSAGPALYWSQRVGRENQLFLMPKFRSMRIGTPQIATHLMNQQADPDAYLTPVGSFIRKTSLDELPQLWSVLKGDMSIVGPRPALFNQDDLISLRTENNVHTLKPGITGWAQINGRDEIPIPAKVTLDAYYLAHQSLWLDFKIILLTILKVLRRDNITH</sequence>
<keyword evidence="4" id="KW-0808">Transferase</keyword>
<name>A0ABW3F483_9PROT</name>
<feature type="domain" description="Bacterial sugar transferase" evidence="3">
    <location>
        <begin position="3"/>
        <end position="183"/>
    </location>
</feature>
<accession>A0ABW3F483</accession>
<organism evidence="4 5">
    <name type="scientific">Methylophilus luteus</name>
    <dbReference type="NCBI Taxonomy" id="640108"/>
    <lineage>
        <taxon>Bacteria</taxon>
        <taxon>Pseudomonadati</taxon>
        <taxon>Pseudomonadota</taxon>
        <taxon>Betaproteobacteria</taxon>
        <taxon>Nitrosomonadales</taxon>
        <taxon>Methylophilaceae</taxon>
        <taxon>Methylophilus</taxon>
    </lineage>
</organism>
<comment type="similarity">
    <text evidence="1">Belongs to the bacterial sugar transferase family.</text>
</comment>